<reference evidence="1" key="2">
    <citation type="submission" date="2025-08" db="UniProtKB">
        <authorList>
            <consortium name="Ensembl"/>
        </authorList>
    </citation>
    <scope>IDENTIFICATION</scope>
</reference>
<dbReference type="Proteomes" id="UP000694580">
    <property type="component" value="Chromosome 4"/>
</dbReference>
<keyword evidence="2" id="KW-1185">Reference proteome</keyword>
<organism evidence="1 2">
    <name type="scientific">Denticeps clupeoides</name>
    <name type="common">denticle herring</name>
    <dbReference type="NCBI Taxonomy" id="299321"/>
    <lineage>
        <taxon>Eukaryota</taxon>
        <taxon>Metazoa</taxon>
        <taxon>Chordata</taxon>
        <taxon>Craniata</taxon>
        <taxon>Vertebrata</taxon>
        <taxon>Euteleostomi</taxon>
        <taxon>Actinopterygii</taxon>
        <taxon>Neopterygii</taxon>
        <taxon>Teleostei</taxon>
        <taxon>Clupei</taxon>
        <taxon>Clupeiformes</taxon>
        <taxon>Denticipitoidei</taxon>
        <taxon>Denticipitidae</taxon>
        <taxon>Denticeps</taxon>
    </lineage>
</organism>
<proteinExistence type="predicted"/>
<evidence type="ECO:0000313" key="2">
    <source>
        <dbReference type="Proteomes" id="UP000694580"/>
    </source>
</evidence>
<name>A0AAY4AGE5_9TELE</name>
<accession>A0AAY4AGE5</accession>
<reference evidence="1" key="3">
    <citation type="submission" date="2025-09" db="UniProtKB">
        <authorList>
            <consortium name="Ensembl"/>
        </authorList>
    </citation>
    <scope>IDENTIFICATION</scope>
</reference>
<dbReference type="Ensembl" id="ENSDCDT00010008413.1">
    <property type="protein sequence ID" value="ENSDCDP00010008023.1"/>
    <property type="gene ID" value="ENSDCDG00010003586.1"/>
</dbReference>
<dbReference type="AlphaFoldDB" id="A0AAY4AGE5"/>
<evidence type="ECO:0000313" key="1">
    <source>
        <dbReference type="Ensembl" id="ENSDCDP00010008023.1"/>
    </source>
</evidence>
<reference evidence="1 2" key="1">
    <citation type="submission" date="2020-06" db="EMBL/GenBank/DDBJ databases">
        <authorList>
            <consortium name="Wellcome Sanger Institute Data Sharing"/>
        </authorList>
    </citation>
    <scope>NUCLEOTIDE SEQUENCE [LARGE SCALE GENOMIC DNA]</scope>
</reference>
<protein>
    <submittedName>
        <fullName evidence="1">Uncharacterized protein</fullName>
    </submittedName>
</protein>
<sequence>TYNLSTSQSFLSFFYLRRVKSFFPRHCFQAVTHIRSSALFQLQHATYHMSYTHYTRIHTVICLEKGYK</sequence>